<reference evidence="14" key="1">
    <citation type="submission" date="2022-03" db="EMBL/GenBank/DDBJ databases">
        <authorList>
            <person name="Alioto T."/>
            <person name="Alioto T."/>
            <person name="Gomez Garrido J."/>
        </authorList>
    </citation>
    <scope>NUCLEOTIDE SEQUENCE</scope>
</reference>
<keyword evidence="5" id="KW-0732">Signal</keyword>
<dbReference type="InterPro" id="IPR011500">
    <property type="entry name" value="GPCR_3_9-Cys_dom"/>
</dbReference>
<feature type="transmembrane region" description="Helical" evidence="12">
    <location>
        <begin position="637"/>
        <end position="661"/>
    </location>
</feature>
<keyword evidence="9 14" id="KW-0675">Receptor</keyword>
<dbReference type="InterPro" id="IPR004073">
    <property type="entry name" value="GPCR_3_vmron_rcpt_2"/>
</dbReference>
<dbReference type="Gene3D" id="2.10.50.30">
    <property type="entry name" value="GPCR, family 3, nine cysteines domain"/>
    <property type="match status" value="1"/>
</dbReference>
<dbReference type="PANTHER" id="PTHR24061">
    <property type="entry name" value="CALCIUM-SENSING RECEPTOR-RELATED"/>
    <property type="match status" value="1"/>
</dbReference>
<dbReference type="GO" id="GO:0005886">
    <property type="term" value="C:plasma membrane"/>
    <property type="evidence" value="ECO:0007669"/>
    <property type="project" value="UniProtKB-SubCell"/>
</dbReference>
<dbReference type="InterPro" id="IPR028082">
    <property type="entry name" value="Peripla_BP_I"/>
</dbReference>
<feature type="transmembrane region" description="Helical" evidence="12">
    <location>
        <begin position="759"/>
        <end position="779"/>
    </location>
</feature>
<accession>A0AAD1T8H4</accession>
<dbReference type="InterPro" id="IPR000068">
    <property type="entry name" value="GPCR_3_Ca_sens_rcpt-rel"/>
</dbReference>
<dbReference type="SUPFAM" id="SSF53822">
    <property type="entry name" value="Periplasmic binding protein-like I"/>
    <property type="match status" value="1"/>
</dbReference>
<organism evidence="14 15">
    <name type="scientific">Pelobates cultripes</name>
    <name type="common">Western spadefoot toad</name>
    <dbReference type="NCBI Taxonomy" id="61616"/>
    <lineage>
        <taxon>Eukaryota</taxon>
        <taxon>Metazoa</taxon>
        <taxon>Chordata</taxon>
        <taxon>Craniata</taxon>
        <taxon>Vertebrata</taxon>
        <taxon>Euteleostomi</taxon>
        <taxon>Amphibia</taxon>
        <taxon>Batrachia</taxon>
        <taxon>Anura</taxon>
        <taxon>Pelobatoidea</taxon>
        <taxon>Pelobatidae</taxon>
        <taxon>Pelobates</taxon>
    </lineage>
</organism>
<evidence type="ECO:0000256" key="6">
    <source>
        <dbReference type="ARBA" id="ARBA00022989"/>
    </source>
</evidence>
<feature type="transmembrane region" description="Helical" evidence="12">
    <location>
        <begin position="724"/>
        <end position="747"/>
    </location>
</feature>
<dbReference type="Proteomes" id="UP001295444">
    <property type="component" value="Chromosome 10"/>
</dbReference>
<proteinExistence type="inferred from homology"/>
<feature type="transmembrane region" description="Helical" evidence="12">
    <location>
        <begin position="681"/>
        <end position="704"/>
    </location>
</feature>
<dbReference type="PRINTS" id="PR01535">
    <property type="entry name" value="VOMERONASL2R"/>
</dbReference>
<sequence>MAEDFREPEEWTVEAWSATAPVLWTRIQDALGRRKYNFGTKPMRYTCFGITFKYYQDVLAIVFAINEINSNNALLPNITLGLEMYESCACESKVLESTLTILSGKQEYVPNYKCGNKGILAGFIGHLFSSSSYIMAQLTGIYSYTQISYGAQDPVLSDKALFPSFFRTVPNERNQDEGLIQLLKYFGWTWIGLIVSDDDSNMKAGLAIKEEILKNGICIAYFEIISKMYYNIRRVTEIIKNSSSNIVVAFCDTLSFIDLIYTAQYMLTNGKVWITQTTLPFASDNSFYSFLTTLNGSLLFSIHKGEIPGLKEFMFHVNPFTFPDDIFTAAVWNEAFKCLPANYTKYRHSFFVARNCTGKESLEGTLDMYFDVNTYRVTFSAYKAIYAMAYSLHNMLSYKNKLHLKSDLTSNFQAFMLMLKSAKNEDTGTALLPYCRSTNEPAGQYDIENWVIAPNHSILLTQVGSFKYSAPAGQQLTINENLIQWNHMFKKTPHSVCSESCPPGYRKAQRRLEPRCCYDCIACSEGEVANSTDMENCMKCAVDQWSNHERTKCISKSIDFLSYGDALGITLSCIAILLSFATVGVLIIFIDNRETAIVKANNRTMSYIILFCLTVSFLSSLLFIGRPLAITCLMRQASFGITFTTAISAVLAKTIIVVIAFSATKPGSKARKWVGSNIHNYIVCVCTLGEAIICFACFIHSPPFPEIETNENSQKMVLQCNEGMAFYFVVGYMGMLAFLSFIVAFLARNLPNSFNEATHITFSMLIFCSVWLSFIPAYLSTKGKNIVAVEIFTILASSAALLYMFMPKCYVIIIRPDLNNKGHLIVITVARSSMLLSCESMDILAKEKECKFHLMPPKDKGALYSNRQHLQHKCIYPL</sequence>
<keyword evidence="15" id="KW-1185">Reference proteome</keyword>
<dbReference type="PROSITE" id="PS50259">
    <property type="entry name" value="G_PROTEIN_RECEP_F3_4"/>
    <property type="match status" value="1"/>
</dbReference>
<dbReference type="GO" id="GO:0004930">
    <property type="term" value="F:G protein-coupled receptor activity"/>
    <property type="evidence" value="ECO:0007669"/>
    <property type="project" value="UniProtKB-KW"/>
</dbReference>
<evidence type="ECO:0000256" key="1">
    <source>
        <dbReference type="ARBA" id="ARBA00004651"/>
    </source>
</evidence>
<dbReference type="InterPro" id="IPR038550">
    <property type="entry name" value="GPCR_3_9-Cys_sf"/>
</dbReference>
<evidence type="ECO:0000313" key="14">
    <source>
        <dbReference type="EMBL" id="CAH2319453.1"/>
    </source>
</evidence>
<comment type="subcellular location">
    <subcellularLocation>
        <location evidence="1">Cell membrane</location>
        <topology evidence="1">Multi-pass membrane protein</topology>
    </subcellularLocation>
</comment>
<evidence type="ECO:0000256" key="9">
    <source>
        <dbReference type="ARBA" id="ARBA00023170"/>
    </source>
</evidence>
<feature type="transmembrane region" description="Helical" evidence="12">
    <location>
        <begin position="604"/>
        <end position="625"/>
    </location>
</feature>
<dbReference type="AlphaFoldDB" id="A0AAD1T8H4"/>
<dbReference type="InterPro" id="IPR017978">
    <property type="entry name" value="GPCR_3_C"/>
</dbReference>
<feature type="transmembrane region" description="Helical" evidence="12">
    <location>
        <begin position="785"/>
        <end position="805"/>
    </location>
</feature>
<dbReference type="CDD" id="cd06365">
    <property type="entry name" value="PBP1_pheromone_receptor"/>
    <property type="match status" value="1"/>
</dbReference>
<dbReference type="FunFam" id="3.40.50.2300:FF:000728">
    <property type="entry name" value="Uncharacterized protein"/>
    <property type="match status" value="1"/>
</dbReference>
<dbReference type="Pfam" id="PF00003">
    <property type="entry name" value="7tm_3"/>
    <property type="match status" value="1"/>
</dbReference>
<name>A0AAD1T8H4_PELCU</name>
<dbReference type="InterPro" id="IPR000337">
    <property type="entry name" value="GPCR_3"/>
</dbReference>
<dbReference type="InterPro" id="IPR001828">
    <property type="entry name" value="ANF_lig-bd_rcpt"/>
</dbReference>
<gene>
    <name evidence="14" type="ORF">PECUL_23A029939</name>
</gene>
<keyword evidence="10" id="KW-0325">Glycoprotein</keyword>
<keyword evidence="3" id="KW-1003">Cell membrane</keyword>
<evidence type="ECO:0000256" key="4">
    <source>
        <dbReference type="ARBA" id="ARBA00022692"/>
    </source>
</evidence>
<keyword evidence="7" id="KW-0297">G-protein coupled receptor</keyword>
<evidence type="ECO:0000256" key="10">
    <source>
        <dbReference type="ARBA" id="ARBA00023180"/>
    </source>
</evidence>
<dbReference type="FunFam" id="2.10.50.30:FF:000002">
    <property type="entry name" value="Vomeronasal 2 receptor, h1"/>
    <property type="match status" value="1"/>
</dbReference>
<evidence type="ECO:0000256" key="5">
    <source>
        <dbReference type="ARBA" id="ARBA00022729"/>
    </source>
</evidence>
<evidence type="ECO:0000256" key="12">
    <source>
        <dbReference type="SAM" id="Phobius"/>
    </source>
</evidence>
<dbReference type="EMBL" id="OW240921">
    <property type="protein sequence ID" value="CAH2319453.1"/>
    <property type="molecule type" value="Genomic_DNA"/>
</dbReference>
<comment type="similarity">
    <text evidence="2">Belongs to the G-protein coupled receptor 3 family.</text>
</comment>
<evidence type="ECO:0000256" key="11">
    <source>
        <dbReference type="ARBA" id="ARBA00023224"/>
    </source>
</evidence>
<keyword evidence="4 12" id="KW-0812">Transmembrane</keyword>
<dbReference type="Pfam" id="PF01094">
    <property type="entry name" value="ANF_receptor"/>
    <property type="match status" value="1"/>
</dbReference>
<dbReference type="Gene3D" id="3.40.50.2300">
    <property type="match status" value="2"/>
</dbReference>
<evidence type="ECO:0000259" key="13">
    <source>
        <dbReference type="PROSITE" id="PS50259"/>
    </source>
</evidence>
<dbReference type="FunFam" id="3.40.50.2300:FF:000125">
    <property type="entry name" value="Vomeronasal 2, receptor 88"/>
    <property type="match status" value="1"/>
</dbReference>
<keyword evidence="8 12" id="KW-0472">Membrane</keyword>
<evidence type="ECO:0000313" key="15">
    <source>
        <dbReference type="Proteomes" id="UP001295444"/>
    </source>
</evidence>
<feature type="domain" description="G-protein coupled receptors family 3 profile" evidence="13">
    <location>
        <begin position="567"/>
        <end position="819"/>
    </location>
</feature>
<keyword evidence="11" id="KW-0807">Transducer</keyword>
<evidence type="ECO:0000256" key="8">
    <source>
        <dbReference type="ARBA" id="ARBA00023136"/>
    </source>
</evidence>
<feature type="transmembrane region" description="Helical" evidence="12">
    <location>
        <begin position="566"/>
        <end position="592"/>
    </location>
</feature>
<dbReference type="Pfam" id="PF07562">
    <property type="entry name" value="NCD3G"/>
    <property type="match status" value="1"/>
</dbReference>
<dbReference type="PANTHER" id="PTHR24061:SF552">
    <property type="entry name" value="VOMERONASAL TYPE-2 RECEPTOR 26-LIKE"/>
    <property type="match status" value="1"/>
</dbReference>
<dbReference type="PRINTS" id="PR00248">
    <property type="entry name" value="GPCRMGR"/>
</dbReference>
<evidence type="ECO:0000256" key="2">
    <source>
        <dbReference type="ARBA" id="ARBA00007242"/>
    </source>
</evidence>
<evidence type="ECO:0000256" key="3">
    <source>
        <dbReference type="ARBA" id="ARBA00022475"/>
    </source>
</evidence>
<protein>
    <submittedName>
        <fullName evidence="14">Vomeronasal type-2 receptor 26-like</fullName>
    </submittedName>
</protein>
<keyword evidence="6 12" id="KW-1133">Transmembrane helix</keyword>
<evidence type="ECO:0000256" key="7">
    <source>
        <dbReference type="ARBA" id="ARBA00023040"/>
    </source>
</evidence>